<dbReference type="Pfam" id="PF13444">
    <property type="entry name" value="Acetyltransf_5"/>
    <property type="match status" value="1"/>
</dbReference>
<dbReference type="InterPro" id="IPR016181">
    <property type="entry name" value="Acyl_CoA_acyltransferase"/>
</dbReference>
<reference evidence="11" key="2">
    <citation type="journal article" date="2021" name="PeerJ">
        <title>Extensive microbial diversity within the chicken gut microbiome revealed by metagenomics and culture.</title>
        <authorList>
            <person name="Gilroy R."/>
            <person name="Ravi A."/>
            <person name="Getino M."/>
            <person name="Pursley I."/>
            <person name="Horton D.L."/>
            <person name="Alikhan N.F."/>
            <person name="Baker D."/>
            <person name="Gharbi K."/>
            <person name="Hall N."/>
            <person name="Watson M."/>
            <person name="Adriaenssens E.M."/>
            <person name="Foster-Nyarko E."/>
            <person name="Jarju S."/>
            <person name="Secka A."/>
            <person name="Antonio M."/>
            <person name="Oren A."/>
            <person name="Chaudhuri R.R."/>
            <person name="La Ragione R."/>
            <person name="Hildebrand F."/>
            <person name="Pallen M.J."/>
        </authorList>
    </citation>
    <scope>NUCLEOTIDE SEQUENCE</scope>
    <source>
        <strain evidence="11">CHK136-897</strain>
    </source>
</reference>
<keyword evidence="2" id="KW-0444">Lipid biosynthesis</keyword>
<gene>
    <name evidence="11" type="ORF">IAC63_02650</name>
</gene>
<dbReference type="PANTHER" id="PTHR37323:SF1">
    <property type="entry name" value="L-ORNITHINE N(ALPHA)-ACYLTRANSFERASE"/>
    <property type="match status" value="1"/>
</dbReference>
<evidence type="ECO:0000256" key="6">
    <source>
        <dbReference type="ARBA" id="ARBA00038095"/>
    </source>
</evidence>
<dbReference type="EC" id="2.3.2.30" evidence="7"/>
<keyword evidence="5" id="KW-0012">Acyltransferase</keyword>
<evidence type="ECO:0000256" key="5">
    <source>
        <dbReference type="ARBA" id="ARBA00023315"/>
    </source>
</evidence>
<dbReference type="EMBL" id="DVNO01000021">
    <property type="protein sequence ID" value="HIU65516.1"/>
    <property type="molecule type" value="Genomic_DNA"/>
</dbReference>
<accession>A0A9D1MS89</accession>
<dbReference type="AlphaFoldDB" id="A0A9D1MS89"/>
<evidence type="ECO:0000256" key="9">
    <source>
        <dbReference type="ARBA" id="ARBA00045724"/>
    </source>
</evidence>
<dbReference type="InterPro" id="IPR052351">
    <property type="entry name" value="Ornithine_N-alpha-AT"/>
</dbReference>
<protein>
    <recommendedName>
        <fullName evidence="8">L-ornithine N(alpha)-acyltransferase</fullName>
        <ecNumber evidence="7">2.3.2.30</ecNumber>
    </recommendedName>
</protein>
<evidence type="ECO:0000256" key="7">
    <source>
        <dbReference type="ARBA" id="ARBA00039058"/>
    </source>
</evidence>
<dbReference type="SUPFAM" id="SSF55729">
    <property type="entry name" value="Acyl-CoA N-acyltransferases (Nat)"/>
    <property type="match status" value="1"/>
</dbReference>
<keyword evidence="3" id="KW-0808">Transferase</keyword>
<dbReference type="Gene3D" id="3.40.630.30">
    <property type="match status" value="1"/>
</dbReference>
<evidence type="ECO:0000256" key="4">
    <source>
        <dbReference type="ARBA" id="ARBA00023098"/>
    </source>
</evidence>
<comment type="caution">
    <text evidence="11">The sequence shown here is derived from an EMBL/GenBank/DDBJ whole genome shotgun (WGS) entry which is preliminary data.</text>
</comment>
<organism evidence="11 12">
    <name type="scientific">Candidatus Enterousia avicola</name>
    <dbReference type="NCBI Taxonomy" id="2840787"/>
    <lineage>
        <taxon>Bacteria</taxon>
        <taxon>Pseudomonadati</taxon>
        <taxon>Pseudomonadota</taxon>
        <taxon>Alphaproteobacteria</taxon>
        <taxon>Candidatus Enterousia</taxon>
    </lineage>
</organism>
<proteinExistence type="inferred from homology"/>
<sequence>MAIKVRDYEVRLTRNKEERRQVRQLRYDVFVEEEGASATEEQRNLREEYDAFDRYAEYLAVFHNGKIVGTYRIIDRNAAEKMGGFYTESEFNISKIKKYNGNIAEMSRACVDKAYRENALVMRMLWAGLGEYIVRRKIEILFGVASWVGTKSVESAQAISYLYYNHLTPLRLRATVLPENFADGVNPKLARMNILPREFIDDADARRQMTPLIKGYLRLGATFGKGVFIDKPFNSYDVFVMMQTRNIDAAYQKHFLGRENALGDLGEKDGTLKTVGKIMLWPVTGSFKVVRAFFEFLLREDAADAEYIDDSKEEEERD</sequence>
<comment type="function">
    <text evidence="9">Catalyzes the first step in the biosynthesis of ornithine lipids, which are phosphorus-free membrane lipids. Catalyzes the 3-hydroxyacyl-acyl carrier protein-dependent acylation of ornithine to form lyso-ornithine lipid (LOL).</text>
</comment>
<evidence type="ECO:0000313" key="12">
    <source>
        <dbReference type="Proteomes" id="UP000824142"/>
    </source>
</evidence>
<keyword evidence="4" id="KW-0443">Lipid metabolism</keyword>
<evidence type="ECO:0000313" key="11">
    <source>
        <dbReference type="EMBL" id="HIU65516.1"/>
    </source>
</evidence>
<evidence type="ECO:0000256" key="10">
    <source>
        <dbReference type="ARBA" id="ARBA00047785"/>
    </source>
</evidence>
<evidence type="ECO:0000256" key="1">
    <source>
        <dbReference type="ARBA" id="ARBA00005189"/>
    </source>
</evidence>
<comment type="pathway">
    <text evidence="1">Lipid metabolism.</text>
</comment>
<comment type="similarity">
    <text evidence="6">Belongs to the acetyltransferase family. OlsB subfamily.</text>
</comment>
<dbReference type="Proteomes" id="UP000824142">
    <property type="component" value="Unassembled WGS sequence"/>
</dbReference>
<evidence type="ECO:0000256" key="3">
    <source>
        <dbReference type="ARBA" id="ARBA00022679"/>
    </source>
</evidence>
<dbReference type="PANTHER" id="PTHR37323">
    <property type="entry name" value="GCN5-RELATED N-ACETYLTRANSFERASE"/>
    <property type="match status" value="1"/>
</dbReference>
<evidence type="ECO:0000256" key="8">
    <source>
        <dbReference type="ARBA" id="ARBA00039866"/>
    </source>
</evidence>
<name>A0A9D1MS89_9PROT</name>
<dbReference type="GO" id="GO:0006629">
    <property type="term" value="P:lipid metabolic process"/>
    <property type="evidence" value="ECO:0007669"/>
    <property type="project" value="UniProtKB-KW"/>
</dbReference>
<evidence type="ECO:0000256" key="2">
    <source>
        <dbReference type="ARBA" id="ARBA00022516"/>
    </source>
</evidence>
<dbReference type="GO" id="GO:0043810">
    <property type="term" value="F:ornithine-acyl [acyl carrier protein] N-acyltransferase activity"/>
    <property type="evidence" value="ECO:0007669"/>
    <property type="project" value="UniProtKB-EC"/>
</dbReference>
<comment type="catalytic activity">
    <reaction evidence="10">
        <text>a (3R)-hydroxyacyl-[ACP] + L-ornithine = a lyso-ornithine lipid + holo-[ACP] + H(+)</text>
        <dbReference type="Rhea" id="RHEA:20633"/>
        <dbReference type="Rhea" id="RHEA-COMP:9685"/>
        <dbReference type="Rhea" id="RHEA-COMP:9945"/>
        <dbReference type="ChEBI" id="CHEBI:15378"/>
        <dbReference type="ChEBI" id="CHEBI:46911"/>
        <dbReference type="ChEBI" id="CHEBI:64479"/>
        <dbReference type="ChEBI" id="CHEBI:78827"/>
        <dbReference type="ChEBI" id="CHEBI:138482"/>
        <dbReference type="EC" id="2.3.2.30"/>
    </reaction>
    <physiologicalReaction direction="left-to-right" evidence="10">
        <dbReference type="Rhea" id="RHEA:20634"/>
    </physiologicalReaction>
</comment>
<reference evidence="11" key="1">
    <citation type="submission" date="2020-10" db="EMBL/GenBank/DDBJ databases">
        <authorList>
            <person name="Gilroy R."/>
        </authorList>
    </citation>
    <scope>NUCLEOTIDE SEQUENCE</scope>
    <source>
        <strain evidence="11">CHK136-897</strain>
    </source>
</reference>